<dbReference type="PANTHER" id="PTHR23389:SF21">
    <property type="entry name" value="ATPASE FAMILY AAA DOMAIN-CONTAINING PROTEIN 5"/>
    <property type="match status" value="1"/>
</dbReference>
<dbReference type="InterPro" id="IPR027417">
    <property type="entry name" value="P-loop_NTPase"/>
</dbReference>
<keyword evidence="4" id="KW-1185">Reference proteome</keyword>
<dbReference type="Pfam" id="PF00004">
    <property type="entry name" value="AAA"/>
    <property type="match status" value="1"/>
</dbReference>
<dbReference type="GO" id="GO:0005634">
    <property type="term" value="C:nucleus"/>
    <property type="evidence" value="ECO:0007669"/>
    <property type="project" value="TreeGrafter"/>
</dbReference>
<dbReference type="SUPFAM" id="SSF52540">
    <property type="entry name" value="P-loop containing nucleoside triphosphate hydrolases"/>
    <property type="match status" value="1"/>
</dbReference>
<organism evidence="3 4">
    <name type="scientific">Blepharisma stoltei</name>
    <dbReference type="NCBI Taxonomy" id="1481888"/>
    <lineage>
        <taxon>Eukaryota</taxon>
        <taxon>Sar</taxon>
        <taxon>Alveolata</taxon>
        <taxon>Ciliophora</taxon>
        <taxon>Postciliodesmatophora</taxon>
        <taxon>Heterotrichea</taxon>
        <taxon>Heterotrichida</taxon>
        <taxon>Blepharismidae</taxon>
        <taxon>Blepharisma</taxon>
    </lineage>
</organism>
<protein>
    <recommendedName>
        <fullName evidence="2">AAA+ ATPase domain-containing protein</fullName>
    </recommendedName>
</protein>
<evidence type="ECO:0000313" key="3">
    <source>
        <dbReference type="EMBL" id="CAG9310032.1"/>
    </source>
</evidence>
<dbReference type="GO" id="GO:0003677">
    <property type="term" value="F:DNA binding"/>
    <property type="evidence" value="ECO:0007669"/>
    <property type="project" value="TreeGrafter"/>
</dbReference>
<dbReference type="InterPro" id="IPR003959">
    <property type="entry name" value="ATPase_AAA_core"/>
</dbReference>
<dbReference type="Proteomes" id="UP001162131">
    <property type="component" value="Unassembled WGS sequence"/>
</dbReference>
<accession>A0AAU9I8Z6</accession>
<evidence type="ECO:0000313" key="4">
    <source>
        <dbReference type="Proteomes" id="UP001162131"/>
    </source>
</evidence>
<evidence type="ECO:0000259" key="2">
    <source>
        <dbReference type="SMART" id="SM00382"/>
    </source>
</evidence>
<proteinExistence type="predicted"/>
<feature type="region of interest" description="Disordered" evidence="1">
    <location>
        <begin position="19"/>
        <end position="39"/>
    </location>
</feature>
<dbReference type="AlphaFoldDB" id="A0AAU9I8Z6"/>
<dbReference type="GO" id="GO:0061860">
    <property type="term" value="F:DNA clamp unloader activity"/>
    <property type="evidence" value="ECO:0007669"/>
    <property type="project" value="TreeGrafter"/>
</dbReference>
<dbReference type="GO" id="GO:0016887">
    <property type="term" value="F:ATP hydrolysis activity"/>
    <property type="evidence" value="ECO:0007669"/>
    <property type="project" value="InterPro"/>
</dbReference>
<dbReference type="InterPro" id="IPR003593">
    <property type="entry name" value="AAA+_ATPase"/>
</dbReference>
<dbReference type="GO" id="GO:0005524">
    <property type="term" value="F:ATP binding"/>
    <property type="evidence" value="ECO:0007669"/>
    <property type="project" value="InterPro"/>
</dbReference>
<gene>
    <name evidence="3" type="ORF">BSTOLATCC_MIC245</name>
</gene>
<name>A0AAU9I8Z6_9CILI</name>
<comment type="caution">
    <text evidence="3">The sequence shown here is derived from an EMBL/GenBank/DDBJ whole genome shotgun (WGS) entry which is preliminary data.</text>
</comment>
<sequence length="381" mass="44098">MKNKRDSKELTYFFKKATTGHKKYKKSEPPRKDISKHSKDLEEIAKRSNKDKHEVLFLAKAMWNNEILPIWAKYTPKQDVELMDISAKDEIRNYLQFFLDKNEEDTLVILSETLPKAIILYGPHGSGKSSLVKCMANVLGFKILESNASQCRNSSSILSLMKEASQNQVVQSHFWKGSLIFIEDIDIVLEPDKRFYKALSNLVKNSRNPVILTATKIPHEFSRDKYKKIEIKRPEIEEIQLRLEIINIFEKLEIESDDIKFLIYLADRDLNWIFSSLDVKPLWFGLGLTFPVKPCSNFEKKEKFITVSCSVPSRPIIPSFEYLYLNSTEIELDLDAHSEYLSALEYDFIDVLNDFFSQKSKIDSLVSIPKLSAENGIFSIT</sequence>
<feature type="compositionally biased region" description="Basic and acidic residues" evidence="1">
    <location>
        <begin position="26"/>
        <end position="39"/>
    </location>
</feature>
<reference evidence="3" key="1">
    <citation type="submission" date="2021-09" db="EMBL/GenBank/DDBJ databases">
        <authorList>
            <consortium name="AG Swart"/>
            <person name="Singh M."/>
            <person name="Singh A."/>
            <person name="Seah K."/>
            <person name="Emmerich C."/>
        </authorList>
    </citation>
    <scope>NUCLEOTIDE SEQUENCE</scope>
    <source>
        <strain evidence="3">ATCC30299</strain>
    </source>
</reference>
<dbReference type="PANTHER" id="PTHR23389">
    <property type="entry name" value="CHROMOSOME TRANSMISSION FIDELITY FACTOR 18"/>
    <property type="match status" value="1"/>
</dbReference>
<dbReference type="EMBL" id="CAJZBQ010000001">
    <property type="protein sequence ID" value="CAG9310032.1"/>
    <property type="molecule type" value="Genomic_DNA"/>
</dbReference>
<dbReference type="SMART" id="SM00382">
    <property type="entry name" value="AAA"/>
    <property type="match status" value="1"/>
</dbReference>
<feature type="domain" description="AAA+ ATPase" evidence="2">
    <location>
        <begin position="114"/>
        <end position="235"/>
    </location>
</feature>
<dbReference type="Gene3D" id="3.40.50.300">
    <property type="entry name" value="P-loop containing nucleotide triphosphate hydrolases"/>
    <property type="match status" value="1"/>
</dbReference>
<evidence type="ECO:0000256" key="1">
    <source>
        <dbReference type="SAM" id="MobiDB-lite"/>
    </source>
</evidence>